<dbReference type="Proteomes" id="UP001172673">
    <property type="component" value="Unassembled WGS sequence"/>
</dbReference>
<keyword evidence="2" id="KW-0040">ANK repeat</keyword>
<feature type="domain" description="Clr5" evidence="4">
    <location>
        <begin position="24"/>
        <end position="75"/>
    </location>
</feature>
<evidence type="ECO:0000259" key="4">
    <source>
        <dbReference type="Pfam" id="PF14420"/>
    </source>
</evidence>
<feature type="compositionally biased region" description="Polar residues" evidence="3">
    <location>
        <begin position="105"/>
        <end position="123"/>
    </location>
</feature>
<dbReference type="AlphaFoldDB" id="A0AA38WXH0"/>
<evidence type="ECO:0000313" key="5">
    <source>
        <dbReference type="EMBL" id="KAJ9602934.1"/>
    </source>
</evidence>
<feature type="region of interest" description="Disordered" evidence="3">
    <location>
        <begin position="391"/>
        <end position="420"/>
    </location>
</feature>
<dbReference type="InterPro" id="IPR036770">
    <property type="entry name" value="Ankyrin_rpt-contain_sf"/>
</dbReference>
<feature type="region of interest" description="Disordered" evidence="3">
    <location>
        <begin position="81"/>
        <end position="136"/>
    </location>
</feature>
<keyword evidence="6" id="KW-1185">Reference proteome</keyword>
<dbReference type="SUPFAM" id="SSF48403">
    <property type="entry name" value="Ankyrin repeat"/>
    <property type="match status" value="1"/>
</dbReference>
<dbReference type="InterPro" id="IPR025676">
    <property type="entry name" value="Clr5_dom"/>
</dbReference>
<evidence type="ECO:0000256" key="2">
    <source>
        <dbReference type="ARBA" id="ARBA00023043"/>
    </source>
</evidence>
<dbReference type="Gene3D" id="1.25.40.20">
    <property type="entry name" value="Ankyrin repeat-containing domain"/>
    <property type="match status" value="1"/>
</dbReference>
<dbReference type="PANTHER" id="PTHR24180:SF45">
    <property type="entry name" value="POLY [ADP-RIBOSE] POLYMERASE TANKYRASE"/>
    <property type="match status" value="1"/>
</dbReference>
<name>A0AA38WXH0_9EURO</name>
<dbReference type="PANTHER" id="PTHR24180">
    <property type="entry name" value="CYCLIN-DEPENDENT KINASE INHIBITOR 2C-RELATED"/>
    <property type="match status" value="1"/>
</dbReference>
<dbReference type="Pfam" id="PF14420">
    <property type="entry name" value="Clr5"/>
    <property type="match status" value="1"/>
</dbReference>
<accession>A0AA38WXH0</accession>
<dbReference type="SMART" id="SM00248">
    <property type="entry name" value="ANK"/>
    <property type="match status" value="2"/>
</dbReference>
<feature type="compositionally biased region" description="Low complexity" evidence="3">
    <location>
        <begin position="395"/>
        <end position="406"/>
    </location>
</feature>
<keyword evidence="1" id="KW-0677">Repeat</keyword>
<reference evidence="5" key="1">
    <citation type="submission" date="2022-10" db="EMBL/GenBank/DDBJ databases">
        <title>Culturing micro-colonial fungi from biological soil crusts in the Mojave desert and describing Neophaeococcomyces mojavensis, and introducing the new genera and species Taxawa tesnikishii.</title>
        <authorList>
            <person name="Kurbessoian T."/>
            <person name="Stajich J.E."/>
        </authorList>
    </citation>
    <scope>NUCLEOTIDE SEQUENCE</scope>
    <source>
        <strain evidence="5">TK_41</strain>
    </source>
</reference>
<dbReference type="EMBL" id="JAPDRK010000024">
    <property type="protein sequence ID" value="KAJ9602934.1"/>
    <property type="molecule type" value="Genomic_DNA"/>
</dbReference>
<dbReference type="InterPro" id="IPR051637">
    <property type="entry name" value="Ank_repeat_dom-contain_49"/>
</dbReference>
<feature type="compositionally biased region" description="Basic residues" evidence="3">
    <location>
        <begin position="91"/>
        <end position="102"/>
    </location>
</feature>
<sequence length="849" mass="94680">MATRVDEDVLLRGSAKRSRRIPDNEYELYRSEIMALYLQGGRSREEIRNFLAVEHKFNISLKQLKHRLYKWKARKNCKRFSRTEGDTQTGKRGRASTTRRLRYTVSKTGRNSLTSEVPSLSRHSSIEPRYTESGQENPVQYQKHNDNLQPSLCVGGGGSPVPLQYVIQPGSPNQYTCARETAPGVQSPDFEDPVSSTIYSDICSGIPSQTFVVRPPRALEGVSKTFGGEQSPQDVPQAFQNDVSGDHPTSVSNVSPAQDDLMYGQSPSTALAVAVAMSTDSITSGQTPDCNGTSLDIFQDATSFTSLEEPPPPHSNDEDPIIVSEALLALRSIYRRFLACGGFWQTSSDYALLDPNYLEVFGAFTHQHVRTALDTILSRYLMLSVNWLTPPSPTTTPSSSTSNTTPCPKSETRRLSAVSNSHNLQTMPTTKQSSLPGEGHLVVLSLAARDSNADMIKLQLQRWSERFQGTVSADKGLTMTMSFLPRAFERKMGISLTLSASFWDQAYTRLHPTLKTFGVVPLNSAVIQCIHRNDISGIRDLFSSGLARPSDVDSEGCSLISHAVRHRRLDIFRLLLDAGADCEDVANGHDIVAVIWGYYMLRDADKDLFEETKEAMEMTRLSQERSGDRQYYRDMIVAGINVLNKSKRAQQSIAAPVIQHFVNLFAVESPGPSGRTPLLCASMINSTMSLEASIKRRANLQARDKFGRGALHSALYTRSYIVCPENCEISEQEAHHQCSCPAEPILHDCHYIHAWRECPRNKSGLEKTLRILLWNGCDPNSLDGYDYSPSDYVREIPELHTIWTKALAEAGYTWDSTLRMWQRFVDMGDSEWGNNVTSWSSCYAELSTS</sequence>
<evidence type="ECO:0000256" key="3">
    <source>
        <dbReference type="SAM" id="MobiDB-lite"/>
    </source>
</evidence>
<gene>
    <name evidence="5" type="ORF">H2200_012714</name>
</gene>
<proteinExistence type="predicted"/>
<evidence type="ECO:0000313" key="6">
    <source>
        <dbReference type="Proteomes" id="UP001172673"/>
    </source>
</evidence>
<evidence type="ECO:0000256" key="1">
    <source>
        <dbReference type="ARBA" id="ARBA00022737"/>
    </source>
</evidence>
<dbReference type="InterPro" id="IPR002110">
    <property type="entry name" value="Ankyrin_rpt"/>
</dbReference>
<protein>
    <recommendedName>
        <fullName evidence="4">Clr5 domain-containing protein</fullName>
    </recommendedName>
</protein>
<organism evidence="5 6">
    <name type="scientific">Cladophialophora chaetospira</name>
    <dbReference type="NCBI Taxonomy" id="386627"/>
    <lineage>
        <taxon>Eukaryota</taxon>
        <taxon>Fungi</taxon>
        <taxon>Dikarya</taxon>
        <taxon>Ascomycota</taxon>
        <taxon>Pezizomycotina</taxon>
        <taxon>Eurotiomycetes</taxon>
        <taxon>Chaetothyriomycetidae</taxon>
        <taxon>Chaetothyriales</taxon>
        <taxon>Herpotrichiellaceae</taxon>
        <taxon>Cladophialophora</taxon>
    </lineage>
</organism>
<comment type="caution">
    <text evidence="5">The sequence shown here is derived from an EMBL/GenBank/DDBJ whole genome shotgun (WGS) entry which is preliminary data.</text>
</comment>